<reference evidence="1" key="1">
    <citation type="submission" date="2021-02" db="EMBL/GenBank/DDBJ databases">
        <authorList>
            <person name="Nowell W R."/>
        </authorList>
    </citation>
    <scope>NUCLEOTIDE SEQUENCE</scope>
</reference>
<protein>
    <submittedName>
        <fullName evidence="1">Uncharacterized protein</fullName>
    </submittedName>
</protein>
<organism evidence="1 2">
    <name type="scientific">Rotaria magnacalcarata</name>
    <dbReference type="NCBI Taxonomy" id="392030"/>
    <lineage>
        <taxon>Eukaryota</taxon>
        <taxon>Metazoa</taxon>
        <taxon>Spiralia</taxon>
        <taxon>Gnathifera</taxon>
        <taxon>Rotifera</taxon>
        <taxon>Eurotatoria</taxon>
        <taxon>Bdelloidea</taxon>
        <taxon>Philodinida</taxon>
        <taxon>Philodinidae</taxon>
        <taxon>Rotaria</taxon>
    </lineage>
</organism>
<feature type="non-terminal residue" evidence="1">
    <location>
        <position position="24"/>
    </location>
</feature>
<dbReference type="Proteomes" id="UP000676336">
    <property type="component" value="Unassembled WGS sequence"/>
</dbReference>
<comment type="caution">
    <text evidence="1">The sequence shown here is derived from an EMBL/GenBank/DDBJ whole genome shotgun (WGS) entry which is preliminary data.</text>
</comment>
<proteinExistence type="predicted"/>
<accession>A0A8S3G8S9</accession>
<evidence type="ECO:0000313" key="1">
    <source>
        <dbReference type="EMBL" id="CAF5159252.1"/>
    </source>
</evidence>
<dbReference type="EMBL" id="CAJOBI010291165">
    <property type="protein sequence ID" value="CAF5159252.1"/>
    <property type="molecule type" value="Genomic_DNA"/>
</dbReference>
<sequence length="24" mass="2753">MGTHTELMSKKNGVYAELMRIQQS</sequence>
<evidence type="ECO:0000313" key="2">
    <source>
        <dbReference type="Proteomes" id="UP000676336"/>
    </source>
</evidence>
<dbReference type="AlphaFoldDB" id="A0A8S3G8S9"/>
<gene>
    <name evidence="1" type="ORF">SMN809_LOCUS64431</name>
</gene>
<name>A0A8S3G8S9_9BILA</name>